<organism evidence="1">
    <name type="scientific">Siphoviridae sp. ctgaU3</name>
    <dbReference type="NCBI Taxonomy" id="2825609"/>
    <lineage>
        <taxon>Viruses</taxon>
        <taxon>Duplodnaviria</taxon>
        <taxon>Heunggongvirae</taxon>
        <taxon>Uroviricota</taxon>
        <taxon>Caudoviricetes</taxon>
    </lineage>
</organism>
<evidence type="ECO:0000313" key="1">
    <source>
        <dbReference type="EMBL" id="DAF98684.1"/>
    </source>
</evidence>
<accession>A0A8S5UW73</accession>
<sequence length="63" mass="6942">MVDSEAATLYIYWGDQDLMTVHVGRAGVTMHAGRSTVDMPYQCDAHPADVANQLLGTMMKRTL</sequence>
<protein>
    <submittedName>
        <fullName evidence="1">Uncharacterized protein</fullName>
    </submittedName>
</protein>
<proteinExistence type="predicted"/>
<name>A0A8S5UW73_9CAUD</name>
<dbReference type="EMBL" id="BK016153">
    <property type="protein sequence ID" value="DAF98684.1"/>
    <property type="molecule type" value="Genomic_DNA"/>
</dbReference>
<reference evidence="1" key="1">
    <citation type="journal article" date="2021" name="Proc. Natl. Acad. Sci. U.S.A.">
        <title>A Catalog of Tens of Thousands of Viruses from Human Metagenomes Reveals Hidden Associations with Chronic Diseases.</title>
        <authorList>
            <person name="Tisza M.J."/>
            <person name="Buck C.B."/>
        </authorList>
    </citation>
    <scope>NUCLEOTIDE SEQUENCE</scope>
    <source>
        <strain evidence="1">CtgaU3</strain>
    </source>
</reference>